<evidence type="ECO:0000256" key="2">
    <source>
        <dbReference type="SAM" id="SignalP"/>
    </source>
</evidence>
<evidence type="ECO:0000313" key="4">
    <source>
        <dbReference type="Proteomes" id="UP000242699"/>
    </source>
</evidence>
<dbReference type="PANTHER" id="PTHR31956:SF8">
    <property type="entry name" value="ACID PHOSPHATASE PHOA (AFU_ORTHOLOGUE AFUA_1G03570)"/>
    <property type="match status" value="1"/>
</dbReference>
<protein>
    <recommendedName>
        <fullName evidence="5">Phosphoesterase</fullName>
    </recommendedName>
</protein>
<gene>
    <name evidence="3" type="ORF">C7B43_03860</name>
</gene>
<evidence type="ECO:0008006" key="5">
    <source>
        <dbReference type="Google" id="ProtNLM"/>
    </source>
</evidence>
<evidence type="ECO:0000256" key="1">
    <source>
        <dbReference type="ARBA" id="ARBA00022801"/>
    </source>
</evidence>
<keyword evidence="2" id="KW-0732">Signal</keyword>
<dbReference type="GO" id="GO:0009395">
    <property type="term" value="P:phospholipid catabolic process"/>
    <property type="evidence" value="ECO:0007669"/>
    <property type="project" value="TreeGrafter"/>
</dbReference>
<dbReference type="GO" id="GO:0016788">
    <property type="term" value="F:hydrolase activity, acting on ester bonds"/>
    <property type="evidence" value="ECO:0007669"/>
    <property type="project" value="InterPro"/>
</dbReference>
<dbReference type="Gene3D" id="3.40.720.10">
    <property type="entry name" value="Alkaline Phosphatase, subunit A"/>
    <property type="match status" value="1"/>
</dbReference>
<dbReference type="EMBL" id="PXYT01000005">
    <property type="protein sequence ID" value="PSR30995.1"/>
    <property type="molecule type" value="Genomic_DNA"/>
</dbReference>
<dbReference type="AlphaFoldDB" id="A0A2T2X930"/>
<reference evidence="3 4" key="1">
    <citation type="journal article" date="2014" name="BMC Genomics">
        <title>Comparison of environmental and isolate Sulfobacillus genomes reveals diverse carbon, sulfur, nitrogen, and hydrogen metabolisms.</title>
        <authorList>
            <person name="Justice N.B."/>
            <person name="Norman A."/>
            <person name="Brown C.T."/>
            <person name="Singh A."/>
            <person name="Thomas B.C."/>
            <person name="Banfield J.F."/>
        </authorList>
    </citation>
    <scope>NUCLEOTIDE SEQUENCE [LARGE SCALE GENOMIC DNA]</scope>
    <source>
        <strain evidence="3">AMDSBA1</strain>
    </source>
</reference>
<sequence>MQASTQTLAALGTTLGMAGFLSLSPLAHAASLKSHSTPIPSFHHVFVIVMENHSYNDLMDENDVPYLHQLARRYGLATRYYGVTNPSVGDRVALLSGTTAGTELPHSKTTGLPQTNLIDQLSAHRLSWGAFYQHSRLSSSQHPVYRYKEGHSTFLRFQDIADNRARIAHLHPLRDLSTALSSNNVPNFVWISPNSIGNMEGGYRSPGQFTFQGAGPGGATPADSALEQGGNTFLKTWIPRIMHSKAWHQGHNAIFIAFDETSYDASMPADGYWLSHSGVAGSPVVPAGTNLSGNSRFLFPGGVDGGGHTLAIVLTNHPHHVVSATPYNEYSILKTIETSWHLGYLGHAASPGVQPMSAFFGGGAKPYSTPPIQVGTLSGYDTFLKNTPVLTNAATPQFHSSSSAAGVSTTSNPYFARGVSHQVGSTVIIRESRPGVLSGSLSLTLAPASASDASFAASSNPVGSTQIANPSNQGVQFAPSSVSPGTVSFPVVTPSKVPSTAIITGLTLNIGPKAQLGPVTATVTSHGQVLGTVSLGTVGKPRAGLMPEMMAPVVLNHHMAFPFVEPLSHQNDQPVMLRIEGRYPTAKKDDLNQYMAFNTRTNVPVISDSSAMLTPQAGKQYWVDAKLHQSKSWSLPATFSVSRKS</sequence>
<proteinExistence type="predicted"/>
<dbReference type="Pfam" id="PF04185">
    <property type="entry name" value="Phosphoesterase"/>
    <property type="match status" value="1"/>
</dbReference>
<feature type="signal peptide" evidence="2">
    <location>
        <begin position="1"/>
        <end position="29"/>
    </location>
</feature>
<organism evidence="3 4">
    <name type="scientific">Sulfobacillus benefaciens</name>
    <dbReference type="NCBI Taxonomy" id="453960"/>
    <lineage>
        <taxon>Bacteria</taxon>
        <taxon>Bacillati</taxon>
        <taxon>Bacillota</taxon>
        <taxon>Clostridia</taxon>
        <taxon>Eubacteriales</taxon>
        <taxon>Clostridiales Family XVII. Incertae Sedis</taxon>
        <taxon>Sulfobacillus</taxon>
    </lineage>
</organism>
<evidence type="ECO:0000313" key="3">
    <source>
        <dbReference type="EMBL" id="PSR30995.1"/>
    </source>
</evidence>
<accession>A0A2T2X930</accession>
<keyword evidence="1" id="KW-0378">Hydrolase</keyword>
<name>A0A2T2X930_9FIRM</name>
<feature type="chain" id="PRO_5015518080" description="Phosphoesterase" evidence="2">
    <location>
        <begin position="30"/>
        <end position="645"/>
    </location>
</feature>
<comment type="caution">
    <text evidence="3">The sequence shown here is derived from an EMBL/GenBank/DDBJ whole genome shotgun (WGS) entry which is preliminary data.</text>
</comment>
<dbReference type="PANTHER" id="PTHR31956">
    <property type="entry name" value="NON-SPECIFIC PHOSPHOLIPASE C4-RELATED"/>
    <property type="match status" value="1"/>
</dbReference>
<dbReference type="InterPro" id="IPR017850">
    <property type="entry name" value="Alkaline_phosphatase_core_sf"/>
</dbReference>
<dbReference type="Proteomes" id="UP000242699">
    <property type="component" value="Unassembled WGS sequence"/>
</dbReference>
<dbReference type="InterPro" id="IPR007312">
    <property type="entry name" value="Phosphoesterase"/>
</dbReference>